<evidence type="ECO:0000313" key="2">
    <source>
        <dbReference type="EMBL" id="QDT04912.1"/>
    </source>
</evidence>
<proteinExistence type="predicted"/>
<feature type="compositionally biased region" description="Basic and acidic residues" evidence="1">
    <location>
        <begin position="122"/>
        <end position="132"/>
    </location>
</feature>
<reference evidence="2 3" key="1">
    <citation type="submission" date="2019-02" db="EMBL/GenBank/DDBJ databases">
        <title>Deep-cultivation of Planctomycetes and their phenomic and genomic characterization uncovers novel biology.</title>
        <authorList>
            <person name="Wiegand S."/>
            <person name="Jogler M."/>
            <person name="Boedeker C."/>
            <person name="Pinto D."/>
            <person name="Vollmers J."/>
            <person name="Rivas-Marin E."/>
            <person name="Kohn T."/>
            <person name="Peeters S.H."/>
            <person name="Heuer A."/>
            <person name="Rast P."/>
            <person name="Oberbeckmann S."/>
            <person name="Bunk B."/>
            <person name="Jeske O."/>
            <person name="Meyerdierks A."/>
            <person name="Storesund J.E."/>
            <person name="Kallscheuer N."/>
            <person name="Luecker S."/>
            <person name="Lage O.M."/>
            <person name="Pohl T."/>
            <person name="Merkel B.J."/>
            <person name="Hornburger P."/>
            <person name="Mueller R.-W."/>
            <person name="Bruemmer F."/>
            <person name="Labrenz M."/>
            <person name="Spormann A.M."/>
            <person name="Op den Camp H."/>
            <person name="Overmann J."/>
            <person name="Amann R."/>
            <person name="Jetten M.S.M."/>
            <person name="Mascher T."/>
            <person name="Medema M.H."/>
            <person name="Devos D.P."/>
            <person name="Kaster A.-K."/>
            <person name="Ovreas L."/>
            <person name="Rohde M."/>
            <person name="Galperin M.Y."/>
            <person name="Jogler C."/>
        </authorList>
    </citation>
    <scope>NUCLEOTIDE SEQUENCE [LARGE SCALE GENOMIC DNA]</scope>
    <source>
        <strain evidence="2 3">K22_7</strain>
    </source>
</reference>
<dbReference type="KEGG" id="rlc:K227x_33090"/>
<gene>
    <name evidence="2" type="ORF">K227x_33090</name>
</gene>
<feature type="region of interest" description="Disordered" evidence="1">
    <location>
        <begin position="118"/>
        <end position="141"/>
    </location>
</feature>
<organism evidence="2 3">
    <name type="scientific">Rubripirellula lacrimiformis</name>
    <dbReference type="NCBI Taxonomy" id="1930273"/>
    <lineage>
        <taxon>Bacteria</taxon>
        <taxon>Pseudomonadati</taxon>
        <taxon>Planctomycetota</taxon>
        <taxon>Planctomycetia</taxon>
        <taxon>Pirellulales</taxon>
        <taxon>Pirellulaceae</taxon>
        <taxon>Rubripirellula</taxon>
    </lineage>
</organism>
<dbReference type="RefSeq" id="WP_218933274.1">
    <property type="nucleotide sequence ID" value="NZ_CP036525.1"/>
</dbReference>
<dbReference type="EMBL" id="CP036525">
    <property type="protein sequence ID" value="QDT04912.1"/>
    <property type="molecule type" value="Genomic_DNA"/>
</dbReference>
<evidence type="ECO:0000313" key="3">
    <source>
        <dbReference type="Proteomes" id="UP000318538"/>
    </source>
</evidence>
<dbReference type="Proteomes" id="UP000318538">
    <property type="component" value="Chromosome"/>
</dbReference>
<feature type="compositionally biased region" description="Basic and acidic residues" evidence="1">
    <location>
        <begin position="153"/>
        <end position="167"/>
    </location>
</feature>
<accession>A0A517NCP3</accession>
<sequence length="175" mass="19805">MEAQHEYQNPRGTSTQPTPFWTVPKLLFEFGPSRLTFIRNGLTQKRDQIITLASDKAPKFDLDRSIGSRKSHASASGKSTPLDFVKIHDLNGAIAHDAALSYGLLGYVKAVSPMKRNQPYAQEDKTRPEQTEASRSMQRPCKRMVDVEVCDENRCQPHDRKRDRANETDVTEVGF</sequence>
<evidence type="ECO:0000256" key="1">
    <source>
        <dbReference type="SAM" id="MobiDB-lite"/>
    </source>
</evidence>
<feature type="region of interest" description="Disordered" evidence="1">
    <location>
        <begin position="153"/>
        <end position="175"/>
    </location>
</feature>
<name>A0A517NCP3_9BACT</name>
<keyword evidence="3" id="KW-1185">Reference proteome</keyword>
<protein>
    <submittedName>
        <fullName evidence="2">Uncharacterized protein</fullName>
    </submittedName>
</protein>
<dbReference type="AlphaFoldDB" id="A0A517NCP3"/>